<protein>
    <recommendedName>
        <fullName evidence="4">MARVEL domain-containing protein</fullName>
    </recommendedName>
</protein>
<comment type="caution">
    <text evidence="2">The sequence shown here is derived from an EMBL/GenBank/DDBJ whole genome shotgun (WGS) entry which is preliminary data.</text>
</comment>
<dbReference type="Proteomes" id="UP000224854">
    <property type="component" value="Unassembled WGS sequence"/>
</dbReference>
<keyword evidence="3" id="KW-1185">Reference proteome</keyword>
<organism evidence="2 3">
    <name type="scientific">Ophiocordyceps australis</name>
    <dbReference type="NCBI Taxonomy" id="1399860"/>
    <lineage>
        <taxon>Eukaryota</taxon>
        <taxon>Fungi</taxon>
        <taxon>Dikarya</taxon>
        <taxon>Ascomycota</taxon>
        <taxon>Pezizomycotina</taxon>
        <taxon>Sordariomycetes</taxon>
        <taxon>Hypocreomycetidae</taxon>
        <taxon>Hypocreales</taxon>
        <taxon>Ophiocordycipitaceae</taxon>
        <taxon>Ophiocordyceps</taxon>
    </lineage>
</organism>
<accession>A0A2C5Y459</accession>
<reference evidence="2 3" key="1">
    <citation type="submission" date="2017-06" db="EMBL/GenBank/DDBJ databases">
        <title>Ant-infecting Ophiocordyceps genomes reveal a high diversity of potential behavioral manipulation genes and a possible major role for enterotoxins.</title>
        <authorList>
            <person name="De Bekker C."/>
            <person name="Evans H.C."/>
            <person name="Brachmann A."/>
            <person name="Hughes D.P."/>
        </authorList>
    </citation>
    <scope>NUCLEOTIDE SEQUENCE [LARGE SCALE GENOMIC DNA]</scope>
    <source>
        <strain evidence="2 3">1348a</strain>
    </source>
</reference>
<evidence type="ECO:0008006" key="4">
    <source>
        <dbReference type="Google" id="ProtNLM"/>
    </source>
</evidence>
<proteinExistence type="predicted"/>
<keyword evidence="1" id="KW-0472">Membrane</keyword>
<dbReference type="EMBL" id="NJEU01000047">
    <property type="protein sequence ID" value="PHH82659.1"/>
    <property type="molecule type" value="Genomic_DNA"/>
</dbReference>
<feature type="transmembrane region" description="Helical" evidence="1">
    <location>
        <begin position="124"/>
        <end position="150"/>
    </location>
</feature>
<sequence>MSSNTGCQPSAQPSVIVAPRGLWVAKLSLRSLSTVLSVLIVIVCALSEFYTGVSVLVLLLPASCITILWNILSFFYLFCWSRSDTHPVVRIASDLITWTGWGAVAALMSAGFSHGSFSNSYKEFLPVIKGVVVVSVFQSFIHAALFILACSETHLRYRLKKTMSRVAQKQDEANQ</sequence>
<evidence type="ECO:0000256" key="1">
    <source>
        <dbReference type="SAM" id="Phobius"/>
    </source>
</evidence>
<feature type="transmembrane region" description="Helical" evidence="1">
    <location>
        <begin position="56"/>
        <end position="79"/>
    </location>
</feature>
<gene>
    <name evidence="2" type="ORF">CDD82_5199</name>
</gene>
<dbReference type="OrthoDB" id="5279542at2759"/>
<keyword evidence="1" id="KW-1133">Transmembrane helix</keyword>
<feature type="transmembrane region" description="Helical" evidence="1">
    <location>
        <begin position="91"/>
        <end position="112"/>
    </location>
</feature>
<evidence type="ECO:0000313" key="3">
    <source>
        <dbReference type="Proteomes" id="UP000224854"/>
    </source>
</evidence>
<name>A0A2C5Y459_9HYPO</name>
<dbReference type="AlphaFoldDB" id="A0A2C5Y459"/>
<evidence type="ECO:0000313" key="2">
    <source>
        <dbReference type="EMBL" id="PHH82659.1"/>
    </source>
</evidence>
<keyword evidence="1" id="KW-0812">Transmembrane</keyword>
<feature type="transmembrane region" description="Helical" evidence="1">
    <location>
        <begin position="29"/>
        <end position="50"/>
    </location>
</feature>